<accession>A0ABR4NHM4</accession>
<dbReference type="EMBL" id="JADGIZ020000004">
    <property type="protein sequence ID" value="KAL2918964.1"/>
    <property type="molecule type" value="Genomic_DNA"/>
</dbReference>
<dbReference type="Proteomes" id="UP001527925">
    <property type="component" value="Unassembled WGS sequence"/>
</dbReference>
<reference evidence="1 2" key="1">
    <citation type="submission" date="2023-09" db="EMBL/GenBank/DDBJ databases">
        <title>Pangenome analysis of Batrachochytrium dendrobatidis and related Chytrids.</title>
        <authorList>
            <person name="Yacoub M.N."/>
            <person name="Stajich J.E."/>
            <person name="James T.Y."/>
        </authorList>
    </citation>
    <scope>NUCLEOTIDE SEQUENCE [LARGE SCALE GENOMIC DNA]</scope>
    <source>
        <strain evidence="1 2">JEL0888</strain>
    </source>
</reference>
<protein>
    <submittedName>
        <fullName evidence="1">Uncharacterized protein</fullName>
    </submittedName>
</protein>
<comment type="caution">
    <text evidence="1">The sequence shown here is derived from an EMBL/GenBank/DDBJ whole genome shotgun (WGS) entry which is preliminary data.</text>
</comment>
<sequence>MTQDLPAGDSHWDRLPLEVKGLVFEHTGLLTRWTTGRLSDEALRQLDKEGRMLVWREALECEWPGDLSRLPRLFWTTPASFFWPVRSRAGTRRWLRSSSASGCAAAATARWRRPGGAGARVVELLLDAFPAPCWAAREILRLARDPGGDGAGAEDPAAGVAALARRRVRRGLLGAAAADAALRER</sequence>
<evidence type="ECO:0000313" key="2">
    <source>
        <dbReference type="Proteomes" id="UP001527925"/>
    </source>
</evidence>
<organism evidence="1 2">
    <name type="scientific">Polyrhizophydium stewartii</name>
    <dbReference type="NCBI Taxonomy" id="2732419"/>
    <lineage>
        <taxon>Eukaryota</taxon>
        <taxon>Fungi</taxon>
        <taxon>Fungi incertae sedis</taxon>
        <taxon>Chytridiomycota</taxon>
        <taxon>Chytridiomycota incertae sedis</taxon>
        <taxon>Chytridiomycetes</taxon>
        <taxon>Rhizophydiales</taxon>
        <taxon>Rhizophydiales incertae sedis</taxon>
        <taxon>Polyrhizophydium</taxon>
    </lineage>
</organism>
<gene>
    <name evidence="1" type="ORF">HK105_201234</name>
</gene>
<evidence type="ECO:0000313" key="1">
    <source>
        <dbReference type="EMBL" id="KAL2918964.1"/>
    </source>
</evidence>
<name>A0ABR4NHM4_9FUNG</name>
<keyword evidence="2" id="KW-1185">Reference proteome</keyword>
<proteinExistence type="predicted"/>